<evidence type="ECO:0000256" key="8">
    <source>
        <dbReference type="ARBA" id="ARBA00022729"/>
    </source>
</evidence>
<keyword evidence="8 15" id="KW-0732">Signal</keyword>
<dbReference type="SUPFAM" id="SSF54897">
    <property type="entry name" value="Protease propeptides/inhibitors"/>
    <property type="match status" value="2"/>
</dbReference>
<evidence type="ECO:0000256" key="15">
    <source>
        <dbReference type="SAM" id="SignalP"/>
    </source>
</evidence>
<evidence type="ECO:0000256" key="9">
    <source>
        <dbReference type="ARBA" id="ARBA00022801"/>
    </source>
</evidence>
<organism evidence="17 18">
    <name type="scientific">Papilio xuthus</name>
    <name type="common">Asian swallowtail butterfly</name>
    <dbReference type="NCBI Taxonomy" id="66420"/>
    <lineage>
        <taxon>Eukaryota</taxon>
        <taxon>Metazoa</taxon>
        <taxon>Ecdysozoa</taxon>
        <taxon>Arthropoda</taxon>
        <taxon>Hexapoda</taxon>
        <taxon>Insecta</taxon>
        <taxon>Pterygota</taxon>
        <taxon>Neoptera</taxon>
        <taxon>Endopterygota</taxon>
        <taxon>Lepidoptera</taxon>
        <taxon>Glossata</taxon>
        <taxon>Ditrysia</taxon>
        <taxon>Papilionoidea</taxon>
        <taxon>Papilionidae</taxon>
        <taxon>Papilioninae</taxon>
        <taxon>Papilio</taxon>
    </lineage>
</organism>
<keyword evidence="10" id="KW-0862">Zinc</keyword>
<keyword evidence="5 17" id="KW-0121">Carboxypeptidase</keyword>
<dbReference type="PROSITE" id="PS52035">
    <property type="entry name" value="PEPTIDASE_M14"/>
    <property type="match status" value="2"/>
</dbReference>
<dbReference type="SUPFAM" id="SSF53187">
    <property type="entry name" value="Zn-dependent exopeptidases"/>
    <property type="match status" value="2"/>
</dbReference>
<evidence type="ECO:0000259" key="16">
    <source>
        <dbReference type="PROSITE" id="PS52035"/>
    </source>
</evidence>
<dbReference type="GO" id="GO:0004181">
    <property type="term" value="F:metallocarboxypeptidase activity"/>
    <property type="evidence" value="ECO:0007669"/>
    <property type="project" value="InterPro"/>
</dbReference>
<evidence type="ECO:0000313" key="18">
    <source>
        <dbReference type="Proteomes" id="UP000053268"/>
    </source>
</evidence>
<dbReference type="Gene3D" id="3.40.630.10">
    <property type="entry name" value="Zn peptidases"/>
    <property type="match status" value="2"/>
</dbReference>
<evidence type="ECO:0000256" key="5">
    <source>
        <dbReference type="ARBA" id="ARBA00022645"/>
    </source>
</evidence>
<dbReference type="PANTHER" id="PTHR11705">
    <property type="entry name" value="PROTEASE FAMILY M14 CARBOXYPEPTIDASE A,B"/>
    <property type="match status" value="1"/>
</dbReference>
<evidence type="ECO:0000256" key="13">
    <source>
        <dbReference type="ARBA" id="ARBA00057299"/>
    </source>
</evidence>
<dbReference type="PROSITE" id="PS00133">
    <property type="entry name" value="CARBOXYPEPT_ZN_2"/>
    <property type="match status" value="2"/>
</dbReference>
<dbReference type="AlphaFoldDB" id="A0A194PFK4"/>
<evidence type="ECO:0000256" key="4">
    <source>
        <dbReference type="ARBA" id="ARBA00022525"/>
    </source>
</evidence>
<dbReference type="GO" id="GO:0005615">
    <property type="term" value="C:extracellular space"/>
    <property type="evidence" value="ECO:0007669"/>
    <property type="project" value="TreeGrafter"/>
</dbReference>
<name>A0A194PFK4_PAPXU</name>
<comment type="function">
    <text evidence="13">Involved in the digestion of the blood meal.</text>
</comment>
<feature type="active site" description="Proton donor/acceptor" evidence="14">
    <location>
        <position position="816"/>
    </location>
</feature>
<reference evidence="17 18" key="1">
    <citation type="journal article" date="2015" name="Nat. Commun.">
        <title>Outbred genome sequencing and CRISPR/Cas9 gene editing in butterflies.</title>
        <authorList>
            <person name="Li X."/>
            <person name="Fan D."/>
            <person name="Zhang W."/>
            <person name="Liu G."/>
            <person name="Zhang L."/>
            <person name="Zhao L."/>
            <person name="Fang X."/>
            <person name="Chen L."/>
            <person name="Dong Y."/>
            <person name="Chen Y."/>
            <person name="Ding Y."/>
            <person name="Zhao R."/>
            <person name="Feng M."/>
            <person name="Zhu Y."/>
            <person name="Feng Y."/>
            <person name="Jiang X."/>
            <person name="Zhu D."/>
            <person name="Xiang H."/>
            <person name="Feng X."/>
            <person name="Li S."/>
            <person name="Wang J."/>
            <person name="Zhang G."/>
            <person name="Kronforst M.R."/>
            <person name="Wang W."/>
        </authorList>
    </citation>
    <scope>NUCLEOTIDE SEQUENCE [LARGE SCALE GENOMIC DNA]</scope>
    <source>
        <strain evidence="17">Ya'a_city_454_Px</strain>
        <tissue evidence="17">Whole body</tissue>
    </source>
</reference>
<dbReference type="Pfam" id="PF00246">
    <property type="entry name" value="Peptidase_M14"/>
    <property type="match status" value="2"/>
</dbReference>
<comment type="similarity">
    <text evidence="3 14">Belongs to the peptidase M14 family.</text>
</comment>
<evidence type="ECO:0000313" key="17">
    <source>
        <dbReference type="EMBL" id="KPI92156.1"/>
    </source>
</evidence>
<keyword evidence="9" id="KW-0378">Hydrolase</keyword>
<feature type="signal peptide" evidence="15">
    <location>
        <begin position="1"/>
        <end position="18"/>
    </location>
</feature>
<evidence type="ECO:0000256" key="12">
    <source>
        <dbReference type="ARBA" id="ARBA00023157"/>
    </source>
</evidence>
<evidence type="ECO:0000256" key="2">
    <source>
        <dbReference type="ARBA" id="ARBA00004613"/>
    </source>
</evidence>
<dbReference type="InterPro" id="IPR003146">
    <property type="entry name" value="M14A_act_pep"/>
</dbReference>
<keyword evidence="12" id="KW-1015">Disulfide bond</keyword>
<dbReference type="EMBL" id="KQ459604">
    <property type="protein sequence ID" value="KPI92156.1"/>
    <property type="molecule type" value="Genomic_DNA"/>
</dbReference>
<dbReference type="Pfam" id="PF02244">
    <property type="entry name" value="Propep_M14"/>
    <property type="match status" value="2"/>
</dbReference>
<accession>A0A194PFK4</accession>
<gene>
    <name evidence="17" type="ORF">RR46_13377</name>
</gene>
<comment type="subcellular location">
    <subcellularLocation>
        <location evidence="2">Secreted</location>
    </subcellularLocation>
</comment>
<dbReference type="GO" id="GO:0008270">
    <property type="term" value="F:zinc ion binding"/>
    <property type="evidence" value="ECO:0007669"/>
    <property type="project" value="InterPro"/>
</dbReference>
<evidence type="ECO:0000256" key="3">
    <source>
        <dbReference type="ARBA" id="ARBA00005988"/>
    </source>
</evidence>
<dbReference type="Proteomes" id="UP000053268">
    <property type="component" value="Unassembled WGS sequence"/>
</dbReference>
<evidence type="ECO:0000256" key="11">
    <source>
        <dbReference type="ARBA" id="ARBA00023049"/>
    </source>
</evidence>
<sequence>MFLKLFIILLLTITFVNTNKVTFNGHRVYKVIPNNDNEKEVVTNIQKQGIGEFWFDQFDVYDGVRITVAPEKIQQFQGTMRRHNIVYKEIIADLQQVIDDQLKPASRSERSTSFLSFNWDRYHTLDEIYNWLDQLQVNYPNIVTTVVMGRSVENREIKGIKINYNPNRNNTLIGMIEGTLHAREWIVPATATWIIKEFLTSTDPEMRALAQNIEWHIFPVVNPDGYVYTFTTHRMWRKNRSTRNFTSCASTGVHDDMSNGVDLNRNFDFAWMEIGASENPCTNTFAGPSPFSEPEARAVADYVLMLNNQGRLIYYFGLHSYTQLIVVPYSHITAEESSKLTNYADMYEIAARGAEKLKERFGTEYRVGVSADIMYPMSGTSFDWVKNVTDVPVSFLIELRDLGEYGFLLPASQIIPNNLEIMDALLEIDRTTRRLVNSYKSYENYKVYNIVPSNESHVQILSDLRKDGYEYWTDIIAIGSTVRIMVPPNKDDEFVGYCKTVGLDPVVSISNVQKLIDDQLKPHGQIDRSNSLGSLSWTRYHTLQEIHTWLDELAERYPNIVTPATIGFSTERLRIKGVIIDFKPGQRGDSPLIGMIEGGIHSREWISPATVTWIIKEFLTSTNSEVRNLAETFVWHIFPVVNPDGYVYTFSDDRMWRKNRNPANYVNCTNVANDLSNGIDLNRNFNFLWMTTGASSDPCMQTFAGASAGSESETQAISNYVLTLKQTGNFIYYFAFHSYSQMILVPYSHASGSQVLEAENYADMFEIAIRGADKLTERHGTRYTVGTSADILYEVSGSSFDWVKGVAKIPIVYLFELRDVGEYGFLLPAEQIIPNNEEIVDCLLEMDRTTRRIGYYSSAGSMTIPTSAEKTDQVLTTPPRWLAFQNDTIFEQIPASHNRGVQLSVVCGSQLI</sequence>
<keyword evidence="7" id="KW-0479">Metal-binding</keyword>
<dbReference type="InterPro" id="IPR036990">
    <property type="entry name" value="M14A-like_propep"/>
</dbReference>
<evidence type="ECO:0000256" key="7">
    <source>
        <dbReference type="ARBA" id="ARBA00022723"/>
    </source>
</evidence>
<keyword evidence="11" id="KW-0482">Metalloprotease</keyword>
<keyword evidence="18" id="KW-1185">Reference proteome</keyword>
<dbReference type="STRING" id="66420.A0A194PFK4"/>
<protein>
    <submittedName>
        <fullName evidence="17">Zinc carboxypeptidase A 1</fullName>
    </submittedName>
</protein>
<feature type="domain" description="Peptidase M14" evidence="16">
    <location>
        <begin position="121"/>
        <end position="432"/>
    </location>
</feature>
<feature type="active site" description="Proton donor/acceptor" evidence="14">
    <location>
        <position position="398"/>
    </location>
</feature>
<dbReference type="PRINTS" id="PR00765">
    <property type="entry name" value="CRBOXYPTASEA"/>
</dbReference>
<feature type="chain" id="PRO_5008263211" evidence="15">
    <location>
        <begin position="19"/>
        <end position="912"/>
    </location>
</feature>
<dbReference type="GO" id="GO:0006508">
    <property type="term" value="P:proteolysis"/>
    <property type="evidence" value="ECO:0007669"/>
    <property type="project" value="UniProtKB-KW"/>
</dbReference>
<evidence type="ECO:0000256" key="1">
    <source>
        <dbReference type="ARBA" id="ARBA00001947"/>
    </source>
</evidence>
<dbReference type="InterPro" id="IPR057247">
    <property type="entry name" value="CARBOXYPEPT_ZN_2"/>
</dbReference>
<evidence type="ECO:0000256" key="6">
    <source>
        <dbReference type="ARBA" id="ARBA00022670"/>
    </source>
</evidence>
<dbReference type="InterPro" id="IPR000834">
    <property type="entry name" value="Peptidase_M14"/>
</dbReference>
<feature type="domain" description="Peptidase M14" evidence="16">
    <location>
        <begin position="539"/>
        <end position="850"/>
    </location>
</feature>
<dbReference type="FunFam" id="3.40.630.10:FF:000040">
    <property type="entry name" value="zinc carboxypeptidase"/>
    <property type="match status" value="2"/>
</dbReference>
<comment type="cofactor">
    <cofactor evidence="1">
        <name>Zn(2+)</name>
        <dbReference type="ChEBI" id="CHEBI:29105"/>
    </cofactor>
</comment>
<evidence type="ECO:0000256" key="14">
    <source>
        <dbReference type="PROSITE-ProRule" id="PRU01379"/>
    </source>
</evidence>
<keyword evidence="6" id="KW-0645">Protease</keyword>
<dbReference type="PANTHER" id="PTHR11705:SF153">
    <property type="entry name" value="ZINC CARBOXYPEPTIDASE A 1-LIKE PROTEIN"/>
    <property type="match status" value="1"/>
</dbReference>
<proteinExistence type="inferred from homology"/>
<dbReference type="Gene3D" id="3.30.70.340">
    <property type="entry name" value="Metallocarboxypeptidase-like"/>
    <property type="match status" value="2"/>
</dbReference>
<dbReference type="CDD" id="cd03860">
    <property type="entry name" value="M14_CP_A-B_like"/>
    <property type="match status" value="2"/>
</dbReference>
<keyword evidence="4" id="KW-0964">Secreted</keyword>
<dbReference type="SMART" id="SM00631">
    <property type="entry name" value="Zn_pept"/>
    <property type="match status" value="2"/>
</dbReference>
<evidence type="ECO:0000256" key="10">
    <source>
        <dbReference type="ARBA" id="ARBA00022833"/>
    </source>
</evidence>